<keyword evidence="2" id="KW-1185">Reference proteome</keyword>
<proteinExistence type="predicted"/>
<name>A0AA40C901_9PEZI</name>
<evidence type="ECO:0000313" key="2">
    <source>
        <dbReference type="Proteomes" id="UP001174934"/>
    </source>
</evidence>
<dbReference type="EMBL" id="JAULSR010000002">
    <property type="protein sequence ID" value="KAK0629632.1"/>
    <property type="molecule type" value="Genomic_DNA"/>
</dbReference>
<evidence type="ECO:0000313" key="1">
    <source>
        <dbReference type="EMBL" id="KAK0629632.1"/>
    </source>
</evidence>
<organism evidence="1 2">
    <name type="scientific">Bombardia bombarda</name>
    <dbReference type="NCBI Taxonomy" id="252184"/>
    <lineage>
        <taxon>Eukaryota</taxon>
        <taxon>Fungi</taxon>
        <taxon>Dikarya</taxon>
        <taxon>Ascomycota</taxon>
        <taxon>Pezizomycotina</taxon>
        <taxon>Sordariomycetes</taxon>
        <taxon>Sordariomycetidae</taxon>
        <taxon>Sordariales</taxon>
        <taxon>Lasiosphaeriaceae</taxon>
        <taxon>Bombardia</taxon>
    </lineage>
</organism>
<protein>
    <submittedName>
        <fullName evidence="1">Uncharacterized protein</fullName>
    </submittedName>
</protein>
<gene>
    <name evidence="1" type="ORF">B0T17DRAFT_589352</name>
</gene>
<comment type="caution">
    <text evidence="1">The sequence shown here is derived from an EMBL/GenBank/DDBJ whole genome shotgun (WGS) entry which is preliminary data.</text>
</comment>
<dbReference type="AlphaFoldDB" id="A0AA40C901"/>
<reference evidence="1" key="1">
    <citation type="submission" date="2023-06" db="EMBL/GenBank/DDBJ databases">
        <title>Genome-scale phylogeny and comparative genomics of the fungal order Sordariales.</title>
        <authorList>
            <consortium name="Lawrence Berkeley National Laboratory"/>
            <person name="Hensen N."/>
            <person name="Bonometti L."/>
            <person name="Westerberg I."/>
            <person name="Brannstrom I.O."/>
            <person name="Guillou S."/>
            <person name="Cros-Aarteil S."/>
            <person name="Calhoun S."/>
            <person name="Haridas S."/>
            <person name="Kuo A."/>
            <person name="Mondo S."/>
            <person name="Pangilinan J."/>
            <person name="Riley R."/>
            <person name="LaButti K."/>
            <person name="Andreopoulos B."/>
            <person name="Lipzen A."/>
            <person name="Chen C."/>
            <person name="Yanf M."/>
            <person name="Daum C."/>
            <person name="Ng V."/>
            <person name="Clum A."/>
            <person name="Steindorff A."/>
            <person name="Ohm R."/>
            <person name="Martin F."/>
            <person name="Silar P."/>
            <person name="Natvig D."/>
            <person name="Lalanne C."/>
            <person name="Gautier V."/>
            <person name="Ament-velasquez S.L."/>
            <person name="Kruys A."/>
            <person name="Hutchinson M.I."/>
            <person name="Powell A.J."/>
            <person name="Barry K."/>
            <person name="Miller A.N."/>
            <person name="Grigoriev I.V."/>
            <person name="Debuchy R."/>
            <person name="Gladieux P."/>
            <person name="Thoren M.H."/>
            <person name="Johannesson H."/>
        </authorList>
    </citation>
    <scope>NUCLEOTIDE SEQUENCE</scope>
    <source>
        <strain evidence="1">SMH3391-2</strain>
    </source>
</reference>
<accession>A0AA40C901</accession>
<sequence length="53" mass="6208">MAIANCAHSFKMIKSDNSLIQWTCHLCHSGPHWWIFECRYCKIHTCRPCVQTA</sequence>
<dbReference type="Proteomes" id="UP001174934">
    <property type="component" value="Unassembled WGS sequence"/>
</dbReference>